<dbReference type="AlphaFoldDB" id="A0A267H7Q8"/>
<sequence>RESRKAALTSYSKLKLLAMSPNCLLPCLLLIASAVTTNSVQGFALANDCEVFSKCAAGEYSDPYSCMCEPCDAICRGPDDTSPFFVAKCRNYQTQFKLCLKFQTGSLKSR</sequence>
<dbReference type="Proteomes" id="UP000215902">
    <property type="component" value="Unassembled WGS sequence"/>
</dbReference>
<feature type="non-terminal residue" evidence="1">
    <location>
        <position position="1"/>
    </location>
</feature>
<accession>A0A267H7Q8</accession>
<name>A0A267H7Q8_9PLAT</name>
<evidence type="ECO:0000313" key="1">
    <source>
        <dbReference type="EMBL" id="PAA94328.1"/>
    </source>
</evidence>
<dbReference type="EMBL" id="NIVC01000012">
    <property type="protein sequence ID" value="PAA94328.1"/>
    <property type="molecule type" value="Genomic_DNA"/>
</dbReference>
<proteinExistence type="predicted"/>
<gene>
    <name evidence="1" type="ORF">BOX15_Mlig019251g2</name>
</gene>
<keyword evidence="2" id="KW-1185">Reference proteome</keyword>
<reference evidence="1 2" key="1">
    <citation type="submission" date="2017-06" db="EMBL/GenBank/DDBJ databases">
        <title>A platform for efficient transgenesis in Macrostomum lignano, a flatworm model organism for stem cell research.</title>
        <authorList>
            <person name="Berezikov E."/>
        </authorList>
    </citation>
    <scope>NUCLEOTIDE SEQUENCE [LARGE SCALE GENOMIC DNA]</scope>
    <source>
        <strain evidence="1">DV1</strain>
        <tissue evidence="1">Whole organism</tissue>
    </source>
</reference>
<protein>
    <submittedName>
        <fullName evidence="1">Uncharacterized protein</fullName>
    </submittedName>
</protein>
<organism evidence="1 2">
    <name type="scientific">Macrostomum lignano</name>
    <dbReference type="NCBI Taxonomy" id="282301"/>
    <lineage>
        <taxon>Eukaryota</taxon>
        <taxon>Metazoa</taxon>
        <taxon>Spiralia</taxon>
        <taxon>Lophotrochozoa</taxon>
        <taxon>Platyhelminthes</taxon>
        <taxon>Rhabditophora</taxon>
        <taxon>Macrostomorpha</taxon>
        <taxon>Macrostomida</taxon>
        <taxon>Macrostomidae</taxon>
        <taxon>Macrostomum</taxon>
    </lineage>
</organism>
<evidence type="ECO:0000313" key="2">
    <source>
        <dbReference type="Proteomes" id="UP000215902"/>
    </source>
</evidence>
<comment type="caution">
    <text evidence="1">The sequence shown here is derived from an EMBL/GenBank/DDBJ whole genome shotgun (WGS) entry which is preliminary data.</text>
</comment>